<feature type="binding site" evidence="2">
    <location>
        <position position="230"/>
    </location>
    <ligand>
        <name>substrate</name>
    </ligand>
</feature>
<dbReference type="GO" id="GO:0017005">
    <property type="term" value="F:3'-tyrosyl-DNA phosphodiesterase activity"/>
    <property type="evidence" value="ECO:0007669"/>
    <property type="project" value="TreeGrafter"/>
</dbReference>
<dbReference type="PROSITE" id="PS50035">
    <property type="entry name" value="PLD"/>
    <property type="match status" value="1"/>
</dbReference>
<dbReference type="PANTHER" id="PTHR12415:SF4">
    <property type="entry name" value="TYROSYL-DNA PHOSPHODIESTERASE DOMAIN-CONTAINING PROTEIN"/>
    <property type="match status" value="1"/>
</dbReference>
<dbReference type="GO" id="GO:0003697">
    <property type="term" value="F:single-stranded DNA binding"/>
    <property type="evidence" value="ECO:0007669"/>
    <property type="project" value="TreeGrafter"/>
</dbReference>
<proteinExistence type="predicted"/>
<evidence type="ECO:0000313" key="7">
    <source>
        <dbReference type="Proteomes" id="UP001174936"/>
    </source>
</evidence>
<evidence type="ECO:0000256" key="3">
    <source>
        <dbReference type="PIRSR" id="PIRSR610347-3"/>
    </source>
</evidence>
<dbReference type="SUPFAM" id="SSF56024">
    <property type="entry name" value="Phospholipase D/nuclease"/>
    <property type="match status" value="2"/>
</dbReference>
<accession>A0AA39Y7C3</accession>
<evidence type="ECO:0000256" key="1">
    <source>
        <dbReference type="PIRSR" id="PIRSR610347-1"/>
    </source>
</evidence>
<comment type="caution">
    <text evidence="6">The sequence shown here is derived from an EMBL/GenBank/DDBJ whole genome shotgun (WGS) entry which is preliminary data.</text>
</comment>
<dbReference type="InterPro" id="IPR010347">
    <property type="entry name" value="Tdp1"/>
</dbReference>
<dbReference type="Gene3D" id="3.30.870.10">
    <property type="entry name" value="Endonuclease Chain A"/>
    <property type="match status" value="2"/>
</dbReference>
<evidence type="ECO:0000256" key="4">
    <source>
        <dbReference type="SAM" id="MobiDB-lite"/>
    </source>
</evidence>
<dbReference type="GO" id="GO:0003690">
    <property type="term" value="F:double-stranded DNA binding"/>
    <property type="evidence" value="ECO:0007669"/>
    <property type="project" value="TreeGrafter"/>
</dbReference>
<dbReference type="CDD" id="cd09122">
    <property type="entry name" value="PLDc_Tdp1_1"/>
    <property type="match status" value="1"/>
</dbReference>
<dbReference type="InterPro" id="IPR001736">
    <property type="entry name" value="PLipase_D/transphosphatidylase"/>
</dbReference>
<dbReference type="Pfam" id="PF06087">
    <property type="entry name" value="Tyr-DNA_phospho"/>
    <property type="match status" value="1"/>
</dbReference>
<dbReference type="GO" id="GO:0005634">
    <property type="term" value="C:nucleus"/>
    <property type="evidence" value="ECO:0007669"/>
    <property type="project" value="InterPro"/>
</dbReference>
<feature type="compositionally biased region" description="Basic and acidic residues" evidence="4">
    <location>
        <begin position="71"/>
        <end position="82"/>
    </location>
</feature>
<feature type="domain" description="PLD phosphodiesterase" evidence="5">
    <location>
        <begin position="484"/>
        <end position="520"/>
    </location>
</feature>
<keyword evidence="7" id="KW-1185">Reference proteome</keyword>
<dbReference type="EMBL" id="JAULSV010000004">
    <property type="protein sequence ID" value="KAK0646346.1"/>
    <property type="molecule type" value="Genomic_DNA"/>
</dbReference>
<organism evidence="6 7">
    <name type="scientific">Cercophora newfieldiana</name>
    <dbReference type="NCBI Taxonomy" id="92897"/>
    <lineage>
        <taxon>Eukaryota</taxon>
        <taxon>Fungi</taxon>
        <taxon>Dikarya</taxon>
        <taxon>Ascomycota</taxon>
        <taxon>Pezizomycotina</taxon>
        <taxon>Sordariomycetes</taxon>
        <taxon>Sordariomycetidae</taxon>
        <taxon>Sordariales</taxon>
        <taxon>Lasiosphaeriaceae</taxon>
        <taxon>Cercophora</taxon>
    </lineage>
</organism>
<dbReference type="AlphaFoldDB" id="A0AA39Y7C3"/>
<sequence>MAEHRAADINGEEDEEEALRIAIALSLGKDPNSTSIDLTQDDEPAPPPAPALAPQPVTTAAPSSSLSALGLDRKKMEEERLARQNKRKASELGSGTVAEAARPQQRQKTNDNAPRTLSTVVPSPAPMAASLPFPQGVVKKTWVYGQPRLGDDIKIEEVLQKDKLELAVLSSFQWDNEWLMSKIDFKRTKITYVAFAANEAQREEMRSSVPPSRIRFCFPPMLAQGSMHSKLQLLKYANYLRIAIPTGNLVPYDWGETGVMENMVFIIDLPRFENLEQQREAQALKLTPFAEDLFYFLAAQGLDDSLVSTLQKYDFSETKRYAFVHSMAGSHSGESWKRTGESAFDRLRGMKLTVQHPGYCGLGRAVSALGLASEGDIELDYVCASLGAVNYDLLRGLYFASQGDSGLKEYQLRTTTRKGKTVSGGYDDVETLNKHIRVYFPSLQTVKESRGGKNNAGTICFQSKWWAAESFPHQVLRDCQSTRKGVIMHSKVMFVRQSGSRTGQSKGFAYVGSANLSESAWGRLVKERGTGSPKITCRNWECGVLVEALPQPDIDLGGNSSEIHDDLSSFAGRLRVPLPMKLPPQALGRDRTPWFYMDG</sequence>
<feature type="active site" description="Proton donor/acceptor" evidence="1">
    <location>
        <position position="489"/>
    </location>
</feature>
<name>A0AA39Y7C3_9PEZI</name>
<feature type="binding site" evidence="2">
    <location>
        <position position="491"/>
    </location>
    <ligand>
        <name>substrate</name>
    </ligand>
</feature>
<evidence type="ECO:0000313" key="6">
    <source>
        <dbReference type="EMBL" id="KAK0646346.1"/>
    </source>
</evidence>
<reference evidence="6" key="1">
    <citation type="submission" date="2023-06" db="EMBL/GenBank/DDBJ databases">
        <title>Genome-scale phylogeny and comparative genomics of the fungal order Sordariales.</title>
        <authorList>
            <consortium name="Lawrence Berkeley National Laboratory"/>
            <person name="Hensen N."/>
            <person name="Bonometti L."/>
            <person name="Westerberg I."/>
            <person name="Brannstrom I.O."/>
            <person name="Guillou S."/>
            <person name="Cros-Aarteil S."/>
            <person name="Calhoun S."/>
            <person name="Haridas S."/>
            <person name="Kuo A."/>
            <person name="Mondo S."/>
            <person name="Pangilinan J."/>
            <person name="Riley R."/>
            <person name="Labutti K."/>
            <person name="Andreopoulos B."/>
            <person name="Lipzen A."/>
            <person name="Chen C."/>
            <person name="Yanf M."/>
            <person name="Daum C."/>
            <person name="Ng V."/>
            <person name="Clum A."/>
            <person name="Steindorff A."/>
            <person name="Ohm R."/>
            <person name="Martin F."/>
            <person name="Silar P."/>
            <person name="Natvig D."/>
            <person name="Lalanne C."/>
            <person name="Gautier V."/>
            <person name="Ament-Velasquez S.L."/>
            <person name="Kruys A."/>
            <person name="Hutchinson M.I."/>
            <person name="Powell A.J."/>
            <person name="Barry K."/>
            <person name="Miller A.N."/>
            <person name="Grigoriev I.V."/>
            <person name="Debuchy R."/>
            <person name="Gladieux P."/>
            <person name="Thoren M.H."/>
            <person name="Johannesson H."/>
        </authorList>
    </citation>
    <scope>NUCLEOTIDE SEQUENCE</scope>
    <source>
        <strain evidence="6">SMH2532-1</strain>
    </source>
</reference>
<gene>
    <name evidence="6" type="ORF">B0T16DRAFT_510445</name>
</gene>
<feature type="compositionally biased region" description="Polar residues" evidence="4">
    <location>
        <begin position="104"/>
        <end position="121"/>
    </location>
</feature>
<feature type="compositionally biased region" description="Low complexity" evidence="4">
    <location>
        <begin position="54"/>
        <end position="70"/>
    </location>
</feature>
<feature type="active site" description="Nucleophile" evidence="1">
    <location>
        <position position="228"/>
    </location>
</feature>
<dbReference type="PANTHER" id="PTHR12415">
    <property type="entry name" value="TYROSYL-DNA PHOSPHODIESTERASE 1"/>
    <property type="match status" value="1"/>
</dbReference>
<protein>
    <submittedName>
        <fullName evidence="6">Tyrosyl-DNA phosphodiesterase-domain-containing protein</fullName>
    </submittedName>
</protein>
<evidence type="ECO:0000259" key="5">
    <source>
        <dbReference type="PROSITE" id="PS50035"/>
    </source>
</evidence>
<feature type="site" description="Interaction with DNA" evidence="3">
    <location>
        <position position="517"/>
    </location>
</feature>
<dbReference type="GO" id="GO:0006281">
    <property type="term" value="P:DNA repair"/>
    <property type="evidence" value="ECO:0007669"/>
    <property type="project" value="InterPro"/>
</dbReference>
<feature type="region of interest" description="Disordered" evidence="4">
    <location>
        <begin position="28"/>
        <end position="123"/>
    </location>
</feature>
<dbReference type="Proteomes" id="UP001174936">
    <property type="component" value="Unassembled WGS sequence"/>
</dbReference>
<evidence type="ECO:0000256" key="2">
    <source>
        <dbReference type="PIRSR" id="PIRSR610347-2"/>
    </source>
</evidence>